<evidence type="ECO:0000313" key="2">
    <source>
        <dbReference type="EMBL" id="KQB52574.1"/>
    </source>
</evidence>
<organism evidence="2 3">
    <name type="scientific">Pseudomonas endophytica</name>
    <dbReference type="NCBI Taxonomy" id="1563157"/>
    <lineage>
        <taxon>Bacteria</taxon>
        <taxon>Pseudomonadati</taxon>
        <taxon>Pseudomonadota</taxon>
        <taxon>Gammaproteobacteria</taxon>
        <taxon>Pseudomonadales</taxon>
        <taxon>Pseudomonadaceae</taxon>
        <taxon>Pseudomonas</taxon>
    </lineage>
</organism>
<dbReference type="EMBL" id="LLWH01000191">
    <property type="protein sequence ID" value="KQB52574.1"/>
    <property type="molecule type" value="Genomic_DNA"/>
</dbReference>
<feature type="domain" description="IraD/Gp25-like" evidence="1">
    <location>
        <begin position="14"/>
        <end position="96"/>
    </location>
</feature>
<proteinExistence type="predicted"/>
<accession>A0A0Q0XRH6</accession>
<protein>
    <submittedName>
        <fullName evidence="2">Phage baseplate protein</fullName>
    </submittedName>
</protein>
<dbReference type="STRING" id="1563157.AQS70_13800"/>
<evidence type="ECO:0000313" key="3">
    <source>
        <dbReference type="Proteomes" id="UP000050342"/>
    </source>
</evidence>
<name>A0A0Q0XRH6_9PSED</name>
<dbReference type="RefSeq" id="WP_055103921.1">
    <property type="nucleotide sequence ID" value="NZ_LLWH01000191.1"/>
</dbReference>
<gene>
    <name evidence="2" type="ORF">AQS70_13800</name>
</gene>
<evidence type="ECO:0000259" key="1">
    <source>
        <dbReference type="Pfam" id="PF04965"/>
    </source>
</evidence>
<dbReference type="OrthoDB" id="9802846at2"/>
<sequence length="108" mass="12086">MIGMDRHTGAALSGVDHLRQSIIDILTTPLCSRRMRPAYGCQVRRFVDMPVTAGWKSSVQAEVAHALNLWEPRFKLHAVRVTEVLNGVISFELKGEYLGNRVALEVRA</sequence>
<dbReference type="InterPro" id="IPR007048">
    <property type="entry name" value="IraD/Gp25-like"/>
</dbReference>
<dbReference type="SUPFAM" id="SSF160719">
    <property type="entry name" value="gpW/gp25-like"/>
    <property type="match status" value="1"/>
</dbReference>
<dbReference type="Proteomes" id="UP000050342">
    <property type="component" value="Unassembled WGS sequence"/>
</dbReference>
<dbReference type="Gene3D" id="3.10.450.40">
    <property type="match status" value="1"/>
</dbReference>
<keyword evidence="3" id="KW-1185">Reference proteome</keyword>
<dbReference type="AlphaFoldDB" id="A0A0Q0XRH6"/>
<comment type="caution">
    <text evidence="2">The sequence shown here is derived from an EMBL/GenBank/DDBJ whole genome shotgun (WGS) entry which is preliminary data.</text>
</comment>
<dbReference type="Pfam" id="PF04965">
    <property type="entry name" value="GPW_gp25"/>
    <property type="match status" value="1"/>
</dbReference>
<reference evidence="2 3" key="1">
    <citation type="submission" date="2015-10" db="EMBL/GenBank/DDBJ databases">
        <title>Pseudomonas helleri sp. nov. and Pseudomonas weihenstephanensis sp. nov., isolated from raw cows milk.</title>
        <authorList>
            <person name="Von Neubeck M."/>
            <person name="Huptas C."/>
            <person name="Wenning M."/>
            <person name="Scherer S."/>
        </authorList>
    </citation>
    <scope>NUCLEOTIDE SEQUENCE [LARGE SCALE GENOMIC DNA]</scope>
    <source>
        <strain evidence="2 3">BSTT44</strain>
    </source>
</reference>